<dbReference type="InterPro" id="IPR016035">
    <property type="entry name" value="Acyl_Trfase/lysoPLipase"/>
</dbReference>
<dbReference type="InterPro" id="IPR002641">
    <property type="entry name" value="PNPLA_dom"/>
</dbReference>
<organism evidence="6 7">
    <name type="scientific">Marivirga aurantiaca</name>
    <dbReference type="NCBI Taxonomy" id="2802615"/>
    <lineage>
        <taxon>Bacteria</taxon>
        <taxon>Pseudomonadati</taxon>
        <taxon>Bacteroidota</taxon>
        <taxon>Cytophagia</taxon>
        <taxon>Cytophagales</taxon>
        <taxon>Marivirgaceae</taxon>
        <taxon>Marivirga</taxon>
    </lineage>
</organism>
<dbReference type="Gene3D" id="2.40.160.50">
    <property type="entry name" value="membrane protein fhac: a member of the omp85/tpsb transporter family"/>
    <property type="match status" value="1"/>
</dbReference>
<comment type="caution">
    <text evidence="6">The sequence shown here is derived from an EMBL/GenBank/DDBJ whole genome shotgun (WGS) entry which is preliminary data.</text>
</comment>
<keyword evidence="2 4" id="KW-0442">Lipid degradation</keyword>
<dbReference type="InterPro" id="IPR050301">
    <property type="entry name" value="NTE"/>
</dbReference>
<feature type="short sequence motif" description="DGA/G" evidence="4">
    <location>
        <begin position="208"/>
        <end position="210"/>
    </location>
</feature>
<feature type="short sequence motif" description="GXGXXG" evidence="4">
    <location>
        <begin position="30"/>
        <end position="35"/>
    </location>
</feature>
<dbReference type="Pfam" id="PF01734">
    <property type="entry name" value="Patatin"/>
    <property type="match status" value="1"/>
</dbReference>
<dbReference type="Gene3D" id="3.40.1090.10">
    <property type="entry name" value="Cytosolic phospholipase A2 catalytic domain"/>
    <property type="match status" value="2"/>
</dbReference>
<gene>
    <name evidence="6" type="ORF">JKA74_16485</name>
</gene>
<accession>A0A934X1L5</accession>
<dbReference type="AlphaFoldDB" id="A0A934X1L5"/>
<keyword evidence="1 4" id="KW-0378">Hydrolase</keyword>
<dbReference type="Proteomes" id="UP000611723">
    <property type="component" value="Unassembled WGS sequence"/>
</dbReference>
<evidence type="ECO:0000259" key="5">
    <source>
        <dbReference type="PROSITE" id="PS51635"/>
    </source>
</evidence>
<reference evidence="6" key="1">
    <citation type="submission" date="2021-01" db="EMBL/GenBank/DDBJ databases">
        <title>Marivirga aurantiaca sp. nov., isolated from intertidal surface sediments.</title>
        <authorList>
            <person name="Zhang M."/>
        </authorList>
    </citation>
    <scope>NUCLEOTIDE SEQUENCE</scope>
    <source>
        <strain evidence="6">S37H4</strain>
    </source>
</reference>
<feature type="short sequence motif" description="GXSXG" evidence="4">
    <location>
        <begin position="57"/>
        <end position="61"/>
    </location>
</feature>
<dbReference type="GO" id="GO:0016787">
    <property type="term" value="F:hydrolase activity"/>
    <property type="evidence" value="ECO:0007669"/>
    <property type="project" value="UniProtKB-UniRule"/>
</dbReference>
<dbReference type="CDD" id="cd07205">
    <property type="entry name" value="Pat_PNPLA6_PNPLA7_NTE1_like"/>
    <property type="match status" value="1"/>
</dbReference>
<keyword evidence="3 4" id="KW-0443">Lipid metabolism</keyword>
<evidence type="ECO:0000313" key="6">
    <source>
        <dbReference type="EMBL" id="MBK6266645.1"/>
    </source>
</evidence>
<feature type="active site" description="Proton acceptor" evidence="4">
    <location>
        <position position="208"/>
    </location>
</feature>
<dbReference type="EMBL" id="JAEQBW010000009">
    <property type="protein sequence ID" value="MBK6266645.1"/>
    <property type="molecule type" value="Genomic_DNA"/>
</dbReference>
<feature type="active site" description="Nucleophile" evidence="4">
    <location>
        <position position="59"/>
    </location>
</feature>
<name>A0A934X1L5_9BACT</name>
<evidence type="ECO:0000256" key="2">
    <source>
        <dbReference type="ARBA" id="ARBA00022963"/>
    </source>
</evidence>
<evidence type="ECO:0000256" key="4">
    <source>
        <dbReference type="PROSITE-ProRule" id="PRU01161"/>
    </source>
</evidence>
<dbReference type="SUPFAM" id="SSF52151">
    <property type="entry name" value="FabD/lysophospholipase-like"/>
    <property type="match status" value="1"/>
</dbReference>
<dbReference type="GO" id="GO:0016042">
    <property type="term" value="P:lipid catabolic process"/>
    <property type="evidence" value="ECO:0007669"/>
    <property type="project" value="UniProtKB-UniRule"/>
</dbReference>
<evidence type="ECO:0000256" key="1">
    <source>
        <dbReference type="ARBA" id="ARBA00022801"/>
    </source>
</evidence>
<proteinExistence type="predicted"/>
<protein>
    <submittedName>
        <fullName evidence="6">Patatin-like phospholipase family protein</fullName>
    </submittedName>
</protein>
<evidence type="ECO:0000313" key="7">
    <source>
        <dbReference type="Proteomes" id="UP000611723"/>
    </source>
</evidence>
<evidence type="ECO:0000256" key="3">
    <source>
        <dbReference type="ARBA" id="ARBA00023098"/>
    </source>
</evidence>
<dbReference type="PROSITE" id="PS51635">
    <property type="entry name" value="PNPLA"/>
    <property type="match status" value="1"/>
</dbReference>
<dbReference type="PANTHER" id="PTHR14226">
    <property type="entry name" value="NEUROPATHY TARGET ESTERASE/SWISS CHEESE D.MELANOGASTER"/>
    <property type="match status" value="1"/>
</dbReference>
<feature type="domain" description="PNPLA" evidence="5">
    <location>
        <begin position="26"/>
        <end position="221"/>
    </location>
</feature>
<dbReference type="PANTHER" id="PTHR14226:SF29">
    <property type="entry name" value="NEUROPATHY TARGET ESTERASE SWS"/>
    <property type="match status" value="1"/>
</dbReference>
<sequence>MPSKFLAVSLLILLFCTNIKGQKVGLVLSGGGAKGLAHIGVLKALEENNIPIDYIVGTSMGGIIGGMYAAGFTPDEIDSIATSPEFLKWVNGEIPDQYQVYYLESDPVPKWLEVNLGVDSTFDAQFNPKLANDLALNFALAENMAAANQVANADFSQLFVPFTAIGAELFTQKTVLLDSGNLGASMRATMSVPFVYRPIRINGQYIFDGGIYNNFPVEPMKESYNPDKIIGVNVSAKVYETYPAQMDQKLISSSLLYMMMDKADPGSLGEDNFYIEPNLEGFSGFKFKGSREIIDSGYVSTMKAMPDILAAIERRSDPSVLKESRLKFKKKQKPLIFSGISFEGFEKKQEVYIRKVLSQETTSELSIDNIRANYYQLVAEPYFSDIFPEIKFDYKTQKYIFSLYSDKNEKIRLQLGGNIATGGLSNIFFGAKLDVLGNWLYSHNLNGRIGEFYKSFQYNLRINIPSDFPFYLEPYFIYNSWNYLGISSFLTDRNVTDIVQFDRNYGINFAFPLRQKFKINLKSSFLQKNSRYGNSNGFQSSDTLDANFFYGLHHGVSIKYNNLNERVFPTRGRNYFVNISHNLGSEDYTPGSTSDLVQITDKHSWLQMDAYYENYWPLKVGEFGVVANMKASTMDPFQNLNGTLLNTPAYHPTFESASLFLANFRSPFFLAGGIKYHLHLYRNLSFRTELHGFKPFFTWEENEGVVNRSRLSPEYHLAAMGSFIYKTPIGPISLSAHYYDDENPFFVLLNIGFLMFNQKPLE</sequence>
<dbReference type="RefSeq" id="WP_201432331.1">
    <property type="nucleotide sequence ID" value="NZ_JAEQBW010000009.1"/>
</dbReference>
<keyword evidence="7" id="KW-1185">Reference proteome</keyword>